<evidence type="ECO:0000259" key="1">
    <source>
        <dbReference type="SMART" id="SM00860"/>
    </source>
</evidence>
<dbReference type="InterPro" id="IPR037883">
    <property type="entry name" value="Knr4/Smi1-like_sf"/>
</dbReference>
<reference evidence="2 3" key="1">
    <citation type="submission" date="2016-10" db="EMBL/GenBank/DDBJ databases">
        <authorList>
            <person name="de Groot N.N."/>
        </authorList>
    </citation>
    <scope>NUCLEOTIDE SEQUENCE [LARGE SCALE GENOMIC DNA]</scope>
    <source>
        <strain evidence="2 3">L14</strain>
    </source>
</reference>
<dbReference type="Proteomes" id="UP000183843">
    <property type="component" value="Unassembled WGS sequence"/>
</dbReference>
<accession>A0A1I0V7W6</accession>
<name>A0A1I0V7W6_SELRU</name>
<dbReference type="Pfam" id="PF09346">
    <property type="entry name" value="SMI1_KNR4"/>
    <property type="match status" value="1"/>
</dbReference>
<dbReference type="EMBL" id="FOJX01000001">
    <property type="protein sequence ID" value="SFA72431.1"/>
    <property type="molecule type" value="Genomic_DNA"/>
</dbReference>
<sequence>MFDFSWVKECSCIDDCNRVHEDEYVHSFHSLSIDDIVKQEKRLGCAFPPELREFYLQIGWGMLCFKDKEALNEIIDPEQLTDIIIKEGYYEGWQDDNIEQWDRKRMFPFFYTIDQIYFCLDLTRKDKDGRSPVVDPNEWGKRYTPIADSIDDFIRKMTLKTNYYYDIFEEL</sequence>
<proteinExistence type="predicted"/>
<feature type="domain" description="Knr4/Smi1-like" evidence="1">
    <location>
        <begin position="30"/>
        <end position="156"/>
    </location>
</feature>
<dbReference type="AlphaFoldDB" id="A0A1I0V7W6"/>
<protein>
    <submittedName>
        <fullName evidence="2">SMI1 / KNR4 family (SUKH-1)</fullName>
    </submittedName>
</protein>
<dbReference type="SMART" id="SM00860">
    <property type="entry name" value="SMI1_KNR4"/>
    <property type="match status" value="1"/>
</dbReference>
<dbReference type="InterPro" id="IPR018958">
    <property type="entry name" value="Knr4/Smi1-like_dom"/>
</dbReference>
<dbReference type="SUPFAM" id="SSF160631">
    <property type="entry name" value="SMI1/KNR4-like"/>
    <property type="match status" value="1"/>
</dbReference>
<evidence type="ECO:0000313" key="3">
    <source>
        <dbReference type="Proteomes" id="UP000183843"/>
    </source>
</evidence>
<evidence type="ECO:0000313" key="2">
    <source>
        <dbReference type="EMBL" id="SFA72431.1"/>
    </source>
</evidence>
<dbReference type="RefSeq" id="WP_074812161.1">
    <property type="nucleotide sequence ID" value="NZ_FOJX01000001.1"/>
</dbReference>
<dbReference type="Gene3D" id="3.40.1580.10">
    <property type="entry name" value="SMI1/KNR4-like"/>
    <property type="match status" value="1"/>
</dbReference>
<organism evidence="2 3">
    <name type="scientific">Selenomonas ruminantium</name>
    <dbReference type="NCBI Taxonomy" id="971"/>
    <lineage>
        <taxon>Bacteria</taxon>
        <taxon>Bacillati</taxon>
        <taxon>Bacillota</taxon>
        <taxon>Negativicutes</taxon>
        <taxon>Selenomonadales</taxon>
        <taxon>Selenomonadaceae</taxon>
        <taxon>Selenomonas</taxon>
    </lineage>
</organism>
<gene>
    <name evidence="2" type="ORF">SAMN05216587_101361</name>
</gene>